<dbReference type="Proteomes" id="UP001305414">
    <property type="component" value="Unassembled WGS sequence"/>
</dbReference>
<name>A0AAN7UT07_9PEZI</name>
<comment type="caution">
    <text evidence="2">The sequence shown here is derived from an EMBL/GenBank/DDBJ whole genome shotgun (WGS) entry which is preliminary data.</text>
</comment>
<evidence type="ECO:0000313" key="3">
    <source>
        <dbReference type="Proteomes" id="UP001305414"/>
    </source>
</evidence>
<sequence length="277" mass="30510">MKSTGHVAGDMKWHIYRYPQKPKTLMVIGSILTRPDDLESSLNYSNGIEPLKPDQVMDQTQAVKRTIRSELSKNAGGRLKAMLPVNPFASAGAGFEADRTRQLEATVDALDVRAVSIMPDPAKEYINRALATPRVVQYVKEGLWSRPLYLIVGTATCRKLVMSDSQSVEKKASAEADVAMTATGVEAGTGFSKGHQASVGSEMEVEEECDFAYRVREFQYSRRKKGVKRTKDWLEGAMFTNDANGTTPLTSAEAEALSDGVPEFDGFEDEDEDIEDN</sequence>
<keyword evidence="3" id="KW-1185">Reference proteome</keyword>
<feature type="compositionally biased region" description="Acidic residues" evidence="1">
    <location>
        <begin position="265"/>
        <end position="277"/>
    </location>
</feature>
<reference evidence="2 3" key="1">
    <citation type="submission" date="2023-10" db="EMBL/GenBank/DDBJ databases">
        <title>Draft genome sequence of Xylaria bambusicola isolate GMP-LS, the root and basal stem rot pathogen of sugarcane in Indonesia.</title>
        <authorList>
            <person name="Selvaraj P."/>
            <person name="Muralishankar V."/>
            <person name="Muruganantham S."/>
            <person name="Sp S."/>
            <person name="Haryani S."/>
            <person name="Lau K.J.X."/>
            <person name="Naqvi N.I."/>
        </authorList>
    </citation>
    <scope>NUCLEOTIDE SEQUENCE [LARGE SCALE GENOMIC DNA]</scope>
    <source>
        <strain evidence="2">GMP-LS</strain>
    </source>
</reference>
<dbReference type="AlphaFoldDB" id="A0AAN7UT07"/>
<accession>A0AAN7UT07</accession>
<feature type="compositionally biased region" description="Polar residues" evidence="1">
    <location>
        <begin position="241"/>
        <end position="250"/>
    </location>
</feature>
<organism evidence="2 3">
    <name type="scientific">Xylaria bambusicola</name>
    <dbReference type="NCBI Taxonomy" id="326684"/>
    <lineage>
        <taxon>Eukaryota</taxon>
        <taxon>Fungi</taxon>
        <taxon>Dikarya</taxon>
        <taxon>Ascomycota</taxon>
        <taxon>Pezizomycotina</taxon>
        <taxon>Sordariomycetes</taxon>
        <taxon>Xylariomycetidae</taxon>
        <taxon>Xylariales</taxon>
        <taxon>Xylariaceae</taxon>
        <taxon>Xylaria</taxon>
    </lineage>
</organism>
<feature type="region of interest" description="Disordered" evidence="1">
    <location>
        <begin position="241"/>
        <end position="277"/>
    </location>
</feature>
<evidence type="ECO:0000256" key="1">
    <source>
        <dbReference type="SAM" id="MobiDB-lite"/>
    </source>
</evidence>
<proteinExistence type="predicted"/>
<dbReference type="EMBL" id="JAWHQM010000049">
    <property type="protein sequence ID" value="KAK5635127.1"/>
    <property type="molecule type" value="Genomic_DNA"/>
</dbReference>
<gene>
    <name evidence="2" type="ORF">RRF57_010839</name>
</gene>
<protein>
    <submittedName>
        <fullName evidence="2">Uncharacterized protein</fullName>
    </submittedName>
</protein>
<evidence type="ECO:0000313" key="2">
    <source>
        <dbReference type="EMBL" id="KAK5635127.1"/>
    </source>
</evidence>